<feature type="domain" description="Filamentation induced by cAMP protein Fic-like C-terminal" evidence="2">
    <location>
        <begin position="1"/>
        <end position="22"/>
    </location>
</feature>
<accession>A0ABW7DLT1</accession>
<evidence type="ECO:0000259" key="2">
    <source>
        <dbReference type="Pfam" id="PF21247"/>
    </source>
</evidence>
<dbReference type="InterPro" id="IPR049514">
    <property type="entry name" value="Fic-like_C"/>
</dbReference>
<keyword evidence="4" id="KW-1185">Reference proteome</keyword>
<evidence type="ECO:0000313" key="4">
    <source>
        <dbReference type="Proteomes" id="UP001605989"/>
    </source>
</evidence>
<feature type="region of interest" description="Disordered" evidence="1">
    <location>
        <begin position="1"/>
        <end position="23"/>
    </location>
</feature>
<dbReference type="Proteomes" id="UP001605989">
    <property type="component" value="Unassembled WGS sequence"/>
</dbReference>
<gene>
    <name evidence="3" type="ORF">ACGTZG_03930</name>
</gene>
<organism evidence="3 4">
    <name type="scientific">Megasphaera hexanoica</name>
    <dbReference type="NCBI Taxonomy" id="1675036"/>
    <lineage>
        <taxon>Bacteria</taxon>
        <taxon>Bacillati</taxon>
        <taxon>Bacillota</taxon>
        <taxon>Negativicutes</taxon>
        <taxon>Veillonellales</taxon>
        <taxon>Veillonellaceae</taxon>
        <taxon>Megasphaera</taxon>
    </lineage>
</organism>
<dbReference type="RefSeq" id="WP_353885620.1">
    <property type="nucleotide sequence ID" value="NZ_CP011940.1"/>
</dbReference>
<dbReference type="EMBL" id="JBIEKR010000003">
    <property type="protein sequence ID" value="MFG6272331.1"/>
    <property type="molecule type" value="Genomic_DNA"/>
</dbReference>
<dbReference type="Pfam" id="PF21247">
    <property type="entry name" value="Fic-like_C"/>
    <property type="match status" value="1"/>
</dbReference>
<name>A0ABW7DLT1_9FIRM</name>
<protein>
    <submittedName>
        <fullName evidence="3">Fic family protein</fullName>
    </submittedName>
</protein>
<sequence>MNAGKIEMTIPDKPNSRNQKYKK</sequence>
<evidence type="ECO:0000313" key="3">
    <source>
        <dbReference type="EMBL" id="MFG6272331.1"/>
    </source>
</evidence>
<evidence type="ECO:0000256" key="1">
    <source>
        <dbReference type="SAM" id="MobiDB-lite"/>
    </source>
</evidence>
<reference evidence="3 4" key="1">
    <citation type="submission" date="2024-10" db="EMBL/GenBank/DDBJ databases">
        <authorList>
            <person name="Sang B.-I."/>
            <person name="Prabhaharan D."/>
        </authorList>
    </citation>
    <scope>NUCLEOTIDE SEQUENCE [LARGE SCALE GENOMIC DNA]</scope>
    <source>
        <strain evidence="3 4">MH</strain>
    </source>
</reference>
<comment type="caution">
    <text evidence="3">The sequence shown here is derived from an EMBL/GenBank/DDBJ whole genome shotgun (WGS) entry which is preliminary data.</text>
</comment>
<proteinExistence type="predicted"/>